<accession>A0A166BTZ2</accession>
<organism evidence="2 3">
    <name type="scientific">Sistotremastrum suecicum HHB10207 ss-3</name>
    <dbReference type="NCBI Taxonomy" id="1314776"/>
    <lineage>
        <taxon>Eukaryota</taxon>
        <taxon>Fungi</taxon>
        <taxon>Dikarya</taxon>
        <taxon>Basidiomycota</taxon>
        <taxon>Agaricomycotina</taxon>
        <taxon>Agaricomycetes</taxon>
        <taxon>Sistotremastrales</taxon>
        <taxon>Sistotremastraceae</taxon>
        <taxon>Sistotremastrum</taxon>
    </lineage>
</organism>
<keyword evidence="3" id="KW-1185">Reference proteome</keyword>
<gene>
    <name evidence="2" type="ORF">SISSUDRAFT_1049483</name>
</gene>
<evidence type="ECO:0000313" key="2">
    <source>
        <dbReference type="EMBL" id="KZT36744.1"/>
    </source>
</evidence>
<evidence type="ECO:0000313" key="3">
    <source>
        <dbReference type="Proteomes" id="UP000076798"/>
    </source>
</evidence>
<dbReference type="AlphaFoldDB" id="A0A166BTZ2"/>
<dbReference type="EMBL" id="KV428100">
    <property type="protein sequence ID" value="KZT36744.1"/>
    <property type="molecule type" value="Genomic_DNA"/>
</dbReference>
<sequence length="68" mass="7720">MHMRKSTKSPVSFGKPVRRTALHINTMREDHRSVTISFRRAVDFPLNFLILVSILTTSDLAIALRIGV</sequence>
<protein>
    <recommendedName>
        <fullName evidence="4">Transmembrane protein</fullName>
    </recommendedName>
</protein>
<keyword evidence="1" id="KW-0472">Membrane</keyword>
<proteinExistence type="predicted"/>
<feature type="transmembrane region" description="Helical" evidence="1">
    <location>
        <begin position="46"/>
        <end position="66"/>
    </location>
</feature>
<evidence type="ECO:0008006" key="4">
    <source>
        <dbReference type="Google" id="ProtNLM"/>
    </source>
</evidence>
<reference evidence="2 3" key="1">
    <citation type="journal article" date="2016" name="Mol. Biol. Evol.">
        <title>Comparative Genomics of Early-Diverging Mushroom-Forming Fungi Provides Insights into the Origins of Lignocellulose Decay Capabilities.</title>
        <authorList>
            <person name="Nagy L.G."/>
            <person name="Riley R."/>
            <person name="Tritt A."/>
            <person name="Adam C."/>
            <person name="Daum C."/>
            <person name="Floudas D."/>
            <person name="Sun H."/>
            <person name="Yadav J.S."/>
            <person name="Pangilinan J."/>
            <person name="Larsson K.H."/>
            <person name="Matsuura K."/>
            <person name="Barry K."/>
            <person name="Labutti K."/>
            <person name="Kuo R."/>
            <person name="Ohm R.A."/>
            <person name="Bhattacharya S.S."/>
            <person name="Shirouzu T."/>
            <person name="Yoshinaga Y."/>
            <person name="Martin F.M."/>
            <person name="Grigoriev I.V."/>
            <person name="Hibbett D.S."/>
        </authorList>
    </citation>
    <scope>NUCLEOTIDE SEQUENCE [LARGE SCALE GENOMIC DNA]</scope>
    <source>
        <strain evidence="2 3">HHB10207 ss-3</strain>
    </source>
</reference>
<keyword evidence="1" id="KW-0812">Transmembrane</keyword>
<keyword evidence="1" id="KW-1133">Transmembrane helix</keyword>
<evidence type="ECO:0000256" key="1">
    <source>
        <dbReference type="SAM" id="Phobius"/>
    </source>
</evidence>
<name>A0A166BTZ2_9AGAM</name>
<dbReference type="Proteomes" id="UP000076798">
    <property type="component" value="Unassembled WGS sequence"/>
</dbReference>